<dbReference type="PROSITE" id="PS50929">
    <property type="entry name" value="ABC_TM1F"/>
    <property type="match status" value="1"/>
</dbReference>
<evidence type="ECO:0000256" key="1">
    <source>
        <dbReference type="ARBA" id="ARBA00007577"/>
    </source>
</evidence>
<dbReference type="InterPro" id="IPR036640">
    <property type="entry name" value="ABC1_TM_sf"/>
</dbReference>
<keyword evidence="7" id="KW-0325">Glycoprotein</keyword>
<proteinExistence type="inferred from homology"/>
<dbReference type="SUPFAM" id="SSF90123">
    <property type="entry name" value="ABC transporter transmembrane region"/>
    <property type="match status" value="1"/>
</dbReference>
<evidence type="ECO:0000256" key="8">
    <source>
        <dbReference type="SAM" id="SignalP"/>
    </source>
</evidence>
<dbReference type="Proteomes" id="UP000834106">
    <property type="component" value="Chromosome 2"/>
</dbReference>
<feature type="chain" id="PRO_5042064987" description="ABC transmembrane type-1 domain-containing protein" evidence="8">
    <location>
        <begin position="22"/>
        <end position="105"/>
    </location>
</feature>
<dbReference type="PANTHER" id="PTHR45136">
    <property type="entry name" value="ABC TRANSPORTER DOMAIN-CONTAINING PROTEIN"/>
    <property type="match status" value="1"/>
</dbReference>
<comment type="similarity">
    <text evidence="1">Belongs to the ABC transporter superfamily. ABCB family. Multidrug resistance exporter (TC 3.A.1.201) subfamily.</text>
</comment>
<accession>A0AAD1YVL4</accession>
<evidence type="ECO:0000313" key="10">
    <source>
        <dbReference type="EMBL" id="CAI9756966.1"/>
    </source>
</evidence>
<keyword evidence="11" id="KW-1185">Reference proteome</keyword>
<evidence type="ECO:0000259" key="9">
    <source>
        <dbReference type="PROSITE" id="PS50929"/>
    </source>
</evidence>
<evidence type="ECO:0000256" key="4">
    <source>
        <dbReference type="ARBA" id="ARBA00022737"/>
    </source>
</evidence>
<keyword evidence="4" id="KW-0677">Repeat</keyword>
<feature type="signal peptide" evidence="8">
    <location>
        <begin position="1"/>
        <end position="21"/>
    </location>
</feature>
<dbReference type="InterPro" id="IPR011527">
    <property type="entry name" value="ABC1_TM_dom"/>
</dbReference>
<sequence length="105" mass="11517">MSSFIFCLVFAFLLSWRLTLAAIPFTIMFIVPGLGFGKMMMDVAMKMIESYVVAGGIAEHAISSFRTVYSYVLQKPYGVGNKARFCKSLDDGEHGISSLGWISSG</sequence>
<dbReference type="Gene3D" id="1.20.1560.10">
    <property type="entry name" value="ABC transporter type 1, transmembrane domain"/>
    <property type="match status" value="1"/>
</dbReference>
<dbReference type="GO" id="GO:0016020">
    <property type="term" value="C:membrane"/>
    <property type="evidence" value="ECO:0007669"/>
    <property type="project" value="InterPro"/>
</dbReference>
<keyword evidence="8" id="KW-0732">Signal</keyword>
<evidence type="ECO:0000313" key="11">
    <source>
        <dbReference type="Proteomes" id="UP000834106"/>
    </source>
</evidence>
<dbReference type="GO" id="GO:0005524">
    <property type="term" value="F:ATP binding"/>
    <property type="evidence" value="ECO:0007669"/>
    <property type="project" value="InterPro"/>
</dbReference>
<feature type="domain" description="ABC transmembrane type-1" evidence="9">
    <location>
        <begin position="1"/>
        <end position="75"/>
    </location>
</feature>
<keyword evidence="3" id="KW-0812">Transmembrane</keyword>
<gene>
    <name evidence="10" type="ORF">FPE_LOCUS4396</name>
</gene>
<reference evidence="10" key="1">
    <citation type="submission" date="2023-05" db="EMBL/GenBank/DDBJ databases">
        <authorList>
            <person name="Huff M."/>
        </authorList>
    </citation>
    <scope>NUCLEOTIDE SEQUENCE</scope>
</reference>
<dbReference type="EMBL" id="OU503037">
    <property type="protein sequence ID" value="CAI9756966.1"/>
    <property type="molecule type" value="Genomic_DNA"/>
</dbReference>
<keyword evidence="5" id="KW-1133">Transmembrane helix</keyword>
<dbReference type="PANTHER" id="PTHR45136:SF2">
    <property type="entry name" value="ABC TRANSPORTER DOMAIN-CONTAINING PROTEIN"/>
    <property type="match status" value="1"/>
</dbReference>
<evidence type="ECO:0000256" key="5">
    <source>
        <dbReference type="ARBA" id="ARBA00022989"/>
    </source>
</evidence>
<keyword evidence="6" id="KW-0472">Membrane</keyword>
<dbReference type="Pfam" id="PF00664">
    <property type="entry name" value="ABC_membrane"/>
    <property type="match status" value="1"/>
</dbReference>
<keyword evidence="2" id="KW-0813">Transport</keyword>
<evidence type="ECO:0000256" key="7">
    <source>
        <dbReference type="ARBA" id="ARBA00023180"/>
    </source>
</evidence>
<dbReference type="GO" id="GO:0140359">
    <property type="term" value="F:ABC-type transporter activity"/>
    <property type="evidence" value="ECO:0007669"/>
    <property type="project" value="InterPro"/>
</dbReference>
<evidence type="ECO:0000256" key="3">
    <source>
        <dbReference type="ARBA" id="ARBA00022692"/>
    </source>
</evidence>
<evidence type="ECO:0000256" key="6">
    <source>
        <dbReference type="ARBA" id="ARBA00023136"/>
    </source>
</evidence>
<dbReference type="AlphaFoldDB" id="A0AAD1YVL4"/>
<name>A0AAD1YVL4_9LAMI</name>
<evidence type="ECO:0000256" key="2">
    <source>
        <dbReference type="ARBA" id="ARBA00022448"/>
    </source>
</evidence>
<organism evidence="10 11">
    <name type="scientific">Fraxinus pennsylvanica</name>
    <dbReference type="NCBI Taxonomy" id="56036"/>
    <lineage>
        <taxon>Eukaryota</taxon>
        <taxon>Viridiplantae</taxon>
        <taxon>Streptophyta</taxon>
        <taxon>Embryophyta</taxon>
        <taxon>Tracheophyta</taxon>
        <taxon>Spermatophyta</taxon>
        <taxon>Magnoliopsida</taxon>
        <taxon>eudicotyledons</taxon>
        <taxon>Gunneridae</taxon>
        <taxon>Pentapetalae</taxon>
        <taxon>asterids</taxon>
        <taxon>lamiids</taxon>
        <taxon>Lamiales</taxon>
        <taxon>Oleaceae</taxon>
        <taxon>Oleeae</taxon>
        <taxon>Fraxinus</taxon>
    </lineage>
</organism>
<protein>
    <recommendedName>
        <fullName evidence="9">ABC transmembrane type-1 domain-containing protein</fullName>
    </recommendedName>
</protein>